<dbReference type="Proteomes" id="UP000682739">
    <property type="component" value="Chromosome"/>
</dbReference>
<feature type="transmembrane region" description="Helical" evidence="6">
    <location>
        <begin position="137"/>
        <end position="163"/>
    </location>
</feature>
<evidence type="ECO:0000256" key="6">
    <source>
        <dbReference type="SAM" id="Phobius"/>
    </source>
</evidence>
<organism evidence="7 8">
    <name type="scientific">Psychrosphaera ytuae</name>
    <dbReference type="NCBI Taxonomy" id="2820710"/>
    <lineage>
        <taxon>Bacteria</taxon>
        <taxon>Pseudomonadati</taxon>
        <taxon>Pseudomonadota</taxon>
        <taxon>Gammaproteobacteria</taxon>
        <taxon>Alteromonadales</taxon>
        <taxon>Pseudoalteromonadaceae</taxon>
        <taxon>Psychrosphaera</taxon>
    </lineage>
</organism>
<dbReference type="GO" id="GO:0033228">
    <property type="term" value="P:cysteine export across plasma membrane"/>
    <property type="evidence" value="ECO:0007669"/>
    <property type="project" value="TreeGrafter"/>
</dbReference>
<evidence type="ECO:0000313" key="7">
    <source>
        <dbReference type="EMBL" id="QTH63221.1"/>
    </source>
</evidence>
<accession>A0A975DBF5</accession>
<dbReference type="GO" id="GO:0015171">
    <property type="term" value="F:amino acid transmembrane transporter activity"/>
    <property type="evidence" value="ECO:0007669"/>
    <property type="project" value="TreeGrafter"/>
</dbReference>
<dbReference type="AlphaFoldDB" id="A0A975DBF5"/>
<reference evidence="7" key="1">
    <citation type="submission" date="2021-03" db="EMBL/GenBank/DDBJ databases">
        <title>Description of Psychrosphaera ytuae sp. nov. isolated from deep sea sediment of South China Sea.</title>
        <authorList>
            <person name="Zhang J."/>
            <person name="Xu X.-D."/>
        </authorList>
    </citation>
    <scope>NUCLEOTIDE SEQUENCE</scope>
    <source>
        <strain evidence="7">MTZ26</strain>
    </source>
</reference>
<dbReference type="PANTHER" id="PTHR30086">
    <property type="entry name" value="ARGININE EXPORTER PROTEIN ARGO"/>
    <property type="match status" value="1"/>
</dbReference>
<evidence type="ECO:0000256" key="2">
    <source>
        <dbReference type="ARBA" id="ARBA00022475"/>
    </source>
</evidence>
<dbReference type="Pfam" id="PF01810">
    <property type="entry name" value="LysE"/>
    <property type="match status" value="1"/>
</dbReference>
<keyword evidence="5 6" id="KW-0472">Membrane</keyword>
<evidence type="ECO:0000256" key="5">
    <source>
        <dbReference type="ARBA" id="ARBA00023136"/>
    </source>
</evidence>
<proteinExistence type="predicted"/>
<dbReference type="InterPro" id="IPR001123">
    <property type="entry name" value="LeuE-type"/>
</dbReference>
<comment type="subcellular location">
    <subcellularLocation>
        <location evidence="1">Cell membrane</location>
        <topology evidence="1">Multi-pass membrane protein</topology>
    </subcellularLocation>
</comment>
<evidence type="ECO:0000256" key="1">
    <source>
        <dbReference type="ARBA" id="ARBA00004651"/>
    </source>
</evidence>
<evidence type="ECO:0000256" key="3">
    <source>
        <dbReference type="ARBA" id="ARBA00022692"/>
    </source>
</evidence>
<keyword evidence="2" id="KW-1003">Cell membrane</keyword>
<gene>
    <name evidence="7" type="ORF">J1N51_10785</name>
</gene>
<protein>
    <submittedName>
        <fullName evidence="7">LysE family translocator</fullName>
    </submittedName>
</protein>
<evidence type="ECO:0000256" key="4">
    <source>
        <dbReference type="ARBA" id="ARBA00022989"/>
    </source>
</evidence>
<feature type="transmembrane region" description="Helical" evidence="6">
    <location>
        <begin position="72"/>
        <end position="91"/>
    </location>
</feature>
<keyword evidence="8" id="KW-1185">Reference proteome</keyword>
<keyword evidence="3 6" id="KW-0812">Transmembrane</keyword>
<evidence type="ECO:0000313" key="8">
    <source>
        <dbReference type="Proteomes" id="UP000682739"/>
    </source>
</evidence>
<dbReference type="EMBL" id="CP072110">
    <property type="protein sequence ID" value="QTH63221.1"/>
    <property type="molecule type" value="Genomic_DNA"/>
</dbReference>
<name>A0A975DBF5_9GAMM</name>
<keyword evidence="4 6" id="KW-1133">Transmembrane helix</keyword>
<dbReference type="RefSeq" id="WP_208831233.1">
    <property type="nucleotide sequence ID" value="NZ_CP072110.1"/>
</dbReference>
<dbReference type="GO" id="GO:0005886">
    <property type="term" value="C:plasma membrane"/>
    <property type="evidence" value="ECO:0007669"/>
    <property type="project" value="UniProtKB-SubCell"/>
</dbReference>
<sequence>MTFEMITALMVFALVSSITPGPNNLMLMSSGATFGIKRTLPHLMGVALGFSFMLLMVGVGVVQLFNMWPSSYLILKVFSVIYLLYLAYKIANSSKASEHDASGTPMTFMQAVLFQWVNPKAWTMALTAVSVYAPDKAILTIVYVSFIFFLMNLPSVSLWAMMGHKLRRLLEEPKTLLLFNRIMALLLVISLIPVLIPV</sequence>
<dbReference type="PANTHER" id="PTHR30086:SF20">
    <property type="entry name" value="ARGININE EXPORTER PROTEIN ARGO-RELATED"/>
    <property type="match status" value="1"/>
</dbReference>
<feature type="transmembrane region" description="Helical" evidence="6">
    <location>
        <begin position="175"/>
        <end position="196"/>
    </location>
</feature>
<feature type="transmembrane region" description="Helical" evidence="6">
    <location>
        <begin position="45"/>
        <end position="65"/>
    </location>
</feature>
<dbReference type="KEGG" id="psym:J1N51_10785"/>